<dbReference type="Gene3D" id="1.10.10.10">
    <property type="entry name" value="Winged helix-like DNA-binding domain superfamily/Winged helix DNA-binding domain"/>
    <property type="match status" value="1"/>
</dbReference>
<accession>S9TEU6</accession>
<dbReference type="RefSeq" id="WP_021133161.1">
    <property type="nucleotide sequence ID" value="NZ_AQPH01000069.1"/>
</dbReference>
<sequence length="261" mass="28501">MKNIVIVGHDTEYCGDVGRYLSLFGMSVRRVIPGTEIEEFISPRFSGIVVLNNDGPGDDAYSLVAQLRRNRMVRIVMLSAQDNLDDKVLALSVGADAFLVTPVSMRELEAVIRSLLSRLDDDPAGTSRQTTRPPDGPWVFDALNWLLIAPNGLPASLTNAEYQVLRSLTEKAGQTVMRERIAAALGKEVGGYDDRSIDAVMTRLRRKVNSITGESLPVRSVRSAGYVFAATVDIHPTADQTEMAPPRMMAHRSGSSVDALN</sequence>
<feature type="domain" description="Response regulatory" evidence="8">
    <location>
        <begin position="3"/>
        <end position="116"/>
    </location>
</feature>
<dbReference type="STRING" id="1316936.K678_14362"/>
<dbReference type="CDD" id="cd00383">
    <property type="entry name" value="trans_reg_C"/>
    <property type="match status" value="1"/>
</dbReference>
<dbReference type="EMBL" id="AQPH01000069">
    <property type="protein sequence ID" value="EPY00766.1"/>
    <property type="molecule type" value="Genomic_DNA"/>
</dbReference>
<reference evidence="10 11" key="1">
    <citation type="submission" date="2013-04" db="EMBL/GenBank/DDBJ databases">
        <authorList>
            <person name="Kuznetsov B."/>
            <person name="Ivanovsky R."/>
        </authorList>
    </citation>
    <scope>NUCLEOTIDE SEQUENCE [LARGE SCALE GENOMIC DNA]</scope>
    <source>
        <strain evidence="10 11">MGU-K5</strain>
    </source>
</reference>
<evidence type="ECO:0000256" key="7">
    <source>
        <dbReference type="PROSITE-ProRule" id="PRU01091"/>
    </source>
</evidence>
<dbReference type="GO" id="GO:0032993">
    <property type="term" value="C:protein-DNA complex"/>
    <property type="evidence" value="ECO:0007669"/>
    <property type="project" value="TreeGrafter"/>
</dbReference>
<dbReference type="InterPro" id="IPR001789">
    <property type="entry name" value="Sig_transdc_resp-reg_receiver"/>
</dbReference>
<name>S9TEU6_MAGFU</name>
<comment type="caution">
    <text evidence="6">Lacks conserved residue(s) required for the propagation of feature annotation.</text>
</comment>
<dbReference type="OrthoDB" id="9784252at2"/>
<keyword evidence="1" id="KW-0597">Phosphoprotein</keyword>
<keyword evidence="3" id="KW-0805">Transcription regulation</keyword>
<keyword evidence="2" id="KW-0902">Two-component regulatory system</keyword>
<evidence type="ECO:0000256" key="3">
    <source>
        <dbReference type="ARBA" id="ARBA00023015"/>
    </source>
</evidence>
<keyword evidence="4 7" id="KW-0238">DNA-binding</keyword>
<evidence type="ECO:0000256" key="6">
    <source>
        <dbReference type="PROSITE-ProRule" id="PRU00169"/>
    </source>
</evidence>
<dbReference type="InterPro" id="IPR011006">
    <property type="entry name" value="CheY-like_superfamily"/>
</dbReference>
<dbReference type="Pfam" id="PF00072">
    <property type="entry name" value="Response_reg"/>
    <property type="match status" value="1"/>
</dbReference>
<dbReference type="GO" id="GO:0006355">
    <property type="term" value="P:regulation of DNA-templated transcription"/>
    <property type="evidence" value="ECO:0007669"/>
    <property type="project" value="InterPro"/>
</dbReference>
<dbReference type="Proteomes" id="UP000015350">
    <property type="component" value="Unassembled WGS sequence"/>
</dbReference>
<comment type="caution">
    <text evidence="10">The sequence shown here is derived from an EMBL/GenBank/DDBJ whole genome shotgun (WGS) entry which is preliminary data.</text>
</comment>
<evidence type="ECO:0000256" key="4">
    <source>
        <dbReference type="ARBA" id="ARBA00023125"/>
    </source>
</evidence>
<dbReference type="InterPro" id="IPR016032">
    <property type="entry name" value="Sig_transdc_resp-reg_C-effctor"/>
</dbReference>
<evidence type="ECO:0000259" key="8">
    <source>
        <dbReference type="PROSITE" id="PS50110"/>
    </source>
</evidence>
<dbReference type="GO" id="GO:0000976">
    <property type="term" value="F:transcription cis-regulatory region binding"/>
    <property type="evidence" value="ECO:0007669"/>
    <property type="project" value="TreeGrafter"/>
</dbReference>
<organism evidence="10 11">
    <name type="scientific">Magnetospirillum fulvum MGU-K5</name>
    <dbReference type="NCBI Taxonomy" id="1316936"/>
    <lineage>
        <taxon>Bacteria</taxon>
        <taxon>Pseudomonadati</taxon>
        <taxon>Pseudomonadota</taxon>
        <taxon>Alphaproteobacteria</taxon>
        <taxon>Rhodospirillales</taxon>
        <taxon>Rhodospirillaceae</taxon>
        <taxon>Magnetospirillum</taxon>
    </lineage>
</organism>
<dbReference type="PROSITE" id="PS50110">
    <property type="entry name" value="RESPONSE_REGULATORY"/>
    <property type="match status" value="1"/>
</dbReference>
<dbReference type="SMART" id="SM00448">
    <property type="entry name" value="REC"/>
    <property type="match status" value="1"/>
</dbReference>
<dbReference type="Gene3D" id="3.40.50.2300">
    <property type="match status" value="1"/>
</dbReference>
<dbReference type="InterPro" id="IPR036388">
    <property type="entry name" value="WH-like_DNA-bd_sf"/>
</dbReference>
<dbReference type="InterPro" id="IPR001867">
    <property type="entry name" value="OmpR/PhoB-type_DNA-bd"/>
</dbReference>
<feature type="DNA-binding region" description="OmpR/PhoB-type" evidence="7">
    <location>
        <begin position="127"/>
        <end position="230"/>
    </location>
</feature>
<dbReference type="SUPFAM" id="SSF52172">
    <property type="entry name" value="CheY-like"/>
    <property type="match status" value="1"/>
</dbReference>
<dbReference type="SMART" id="SM00862">
    <property type="entry name" value="Trans_reg_C"/>
    <property type="match status" value="1"/>
</dbReference>
<evidence type="ECO:0000256" key="1">
    <source>
        <dbReference type="ARBA" id="ARBA00022553"/>
    </source>
</evidence>
<evidence type="ECO:0000256" key="5">
    <source>
        <dbReference type="ARBA" id="ARBA00023163"/>
    </source>
</evidence>
<dbReference type="PATRIC" id="fig|1316936.3.peg.2861"/>
<feature type="domain" description="OmpR/PhoB-type" evidence="9">
    <location>
        <begin position="127"/>
        <end position="230"/>
    </location>
</feature>
<dbReference type="AlphaFoldDB" id="S9TEU6"/>
<evidence type="ECO:0000313" key="10">
    <source>
        <dbReference type="EMBL" id="EPY00766.1"/>
    </source>
</evidence>
<dbReference type="GO" id="GO:0000156">
    <property type="term" value="F:phosphorelay response regulator activity"/>
    <property type="evidence" value="ECO:0007669"/>
    <property type="project" value="TreeGrafter"/>
</dbReference>
<proteinExistence type="predicted"/>
<dbReference type="SUPFAM" id="SSF46894">
    <property type="entry name" value="C-terminal effector domain of the bipartite response regulators"/>
    <property type="match status" value="1"/>
</dbReference>
<dbReference type="InterPro" id="IPR039420">
    <property type="entry name" value="WalR-like"/>
</dbReference>
<dbReference type="Pfam" id="PF00486">
    <property type="entry name" value="Trans_reg_C"/>
    <property type="match status" value="1"/>
</dbReference>
<protein>
    <submittedName>
        <fullName evidence="10">Response regulator</fullName>
    </submittedName>
</protein>
<dbReference type="PANTHER" id="PTHR48111:SF1">
    <property type="entry name" value="TWO-COMPONENT RESPONSE REGULATOR ORR33"/>
    <property type="match status" value="1"/>
</dbReference>
<evidence type="ECO:0000313" key="11">
    <source>
        <dbReference type="Proteomes" id="UP000015350"/>
    </source>
</evidence>
<dbReference type="PANTHER" id="PTHR48111">
    <property type="entry name" value="REGULATOR OF RPOS"/>
    <property type="match status" value="1"/>
</dbReference>
<gene>
    <name evidence="10" type="ORF">K678_14362</name>
</gene>
<dbReference type="PROSITE" id="PS51755">
    <property type="entry name" value="OMPR_PHOB"/>
    <property type="match status" value="1"/>
</dbReference>
<evidence type="ECO:0000256" key="2">
    <source>
        <dbReference type="ARBA" id="ARBA00023012"/>
    </source>
</evidence>
<dbReference type="eggNOG" id="COG0745">
    <property type="taxonomic scope" value="Bacteria"/>
</dbReference>
<keyword evidence="5" id="KW-0804">Transcription</keyword>
<dbReference type="GO" id="GO:0005829">
    <property type="term" value="C:cytosol"/>
    <property type="evidence" value="ECO:0007669"/>
    <property type="project" value="TreeGrafter"/>
</dbReference>
<evidence type="ECO:0000259" key="9">
    <source>
        <dbReference type="PROSITE" id="PS51755"/>
    </source>
</evidence>